<feature type="transmembrane region" description="Helical" evidence="10">
    <location>
        <begin position="57"/>
        <end position="82"/>
    </location>
</feature>
<comment type="subcellular location">
    <subcellularLocation>
        <location evidence="1">Cell membrane</location>
        <topology evidence="1">Multi-pass membrane protein</topology>
    </subcellularLocation>
</comment>
<keyword evidence="7 10" id="KW-1133">Transmembrane helix</keyword>
<evidence type="ECO:0000313" key="13">
    <source>
        <dbReference type="Proteomes" id="UP000631670"/>
    </source>
</evidence>
<feature type="transmembrane region" description="Helical" evidence="10">
    <location>
        <begin position="308"/>
        <end position="325"/>
    </location>
</feature>
<protein>
    <submittedName>
        <fullName evidence="12">NAD(P)-dependent dehydrogenase (Short-subunit alcohol dehydrogenase family)/MFS family permease</fullName>
    </submittedName>
</protein>
<dbReference type="SUPFAM" id="SSF51735">
    <property type="entry name" value="NAD(P)-binding Rossmann-fold domains"/>
    <property type="match status" value="1"/>
</dbReference>
<keyword evidence="4" id="KW-1003">Cell membrane</keyword>
<feature type="transmembrane region" description="Helical" evidence="10">
    <location>
        <begin position="94"/>
        <end position="115"/>
    </location>
</feature>
<evidence type="ECO:0000256" key="1">
    <source>
        <dbReference type="ARBA" id="ARBA00004651"/>
    </source>
</evidence>
<keyword evidence="5 10" id="KW-0812">Transmembrane</keyword>
<dbReference type="Pfam" id="PF13561">
    <property type="entry name" value="adh_short_C2"/>
    <property type="match status" value="1"/>
</dbReference>
<comment type="similarity">
    <text evidence="2">Belongs to the major facilitator superfamily. Metabolite:H+ Symporter (MHS) family (TC 2.A.1.6) family.</text>
</comment>
<evidence type="ECO:0000259" key="11">
    <source>
        <dbReference type="PROSITE" id="PS50850"/>
    </source>
</evidence>
<dbReference type="PRINTS" id="PR00080">
    <property type="entry name" value="SDRFAMILY"/>
</dbReference>
<gene>
    <name evidence="12" type="ORF">H4696_000637</name>
</gene>
<dbReference type="PANTHER" id="PTHR43528:SF1">
    <property type="entry name" value="ALPHA-KETOGLUTARATE PERMEASE"/>
    <property type="match status" value="1"/>
</dbReference>
<evidence type="ECO:0000256" key="8">
    <source>
        <dbReference type="ARBA" id="ARBA00023136"/>
    </source>
</evidence>
<dbReference type="PRINTS" id="PR00081">
    <property type="entry name" value="GDHRDH"/>
</dbReference>
<proteinExistence type="inferred from homology"/>
<evidence type="ECO:0000256" key="3">
    <source>
        <dbReference type="ARBA" id="ARBA00022448"/>
    </source>
</evidence>
<dbReference type="PROSITE" id="PS00217">
    <property type="entry name" value="SUGAR_TRANSPORT_2"/>
    <property type="match status" value="1"/>
</dbReference>
<feature type="transmembrane region" description="Helical" evidence="10">
    <location>
        <begin position="280"/>
        <end position="301"/>
    </location>
</feature>
<dbReference type="Gene3D" id="3.40.50.720">
    <property type="entry name" value="NAD(P)-binding Rossmann-like Domain"/>
    <property type="match status" value="1"/>
</dbReference>
<keyword evidence="8 10" id="KW-0472">Membrane</keyword>
<dbReference type="Proteomes" id="UP000631670">
    <property type="component" value="Unassembled WGS sequence"/>
</dbReference>
<dbReference type="InterPro" id="IPR036259">
    <property type="entry name" value="MFS_trans_sf"/>
</dbReference>
<dbReference type="InterPro" id="IPR051084">
    <property type="entry name" value="H+-coupled_symporters"/>
</dbReference>
<evidence type="ECO:0000256" key="7">
    <source>
        <dbReference type="ARBA" id="ARBA00022989"/>
    </source>
</evidence>
<dbReference type="InterPro" id="IPR057326">
    <property type="entry name" value="KR_dom"/>
</dbReference>
<dbReference type="InterPro" id="IPR002347">
    <property type="entry name" value="SDR_fam"/>
</dbReference>
<dbReference type="Gene3D" id="1.20.1250.20">
    <property type="entry name" value="MFS general substrate transporter like domains"/>
    <property type="match status" value="2"/>
</dbReference>
<dbReference type="SMART" id="SM00822">
    <property type="entry name" value="PKS_KR"/>
    <property type="match status" value="1"/>
</dbReference>
<dbReference type="RefSeq" id="WP_225955575.1">
    <property type="nucleotide sequence ID" value="NZ_JADBEG010000001.1"/>
</dbReference>
<feature type="transmembrane region" description="Helical" evidence="10">
    <location>
        <begin position="331"/>
        <end position="351"/>
    </location>
</feature>
<sequence>MTTVDTVASHRLTAQQRKAIVAGAVGNTVEWVDWAVYATFAPVFAGQFFAGGNETTALLSTLAVFAVGFVMRPIGGAVLGAYADRKGRKKGLTLTISLMAGASIVIALCPTYAQIGVLAPIVLLLARLVQGFSAGGEFGSSSAFLIESAAPGRRAFAGSWQQVSVGLGSLIAALMGTILNSTLSEGDLHSWGWRLAFGIAGLLGLVGLWLRVSVHETEAFTKIAAKPRRNPLVAMLRDHPGAALRVAGVTIAGTLIYYVWVSYMPAYAHLSTGIPLKTALLANTLAMVVFIALLPFGGLLSDRIGRKATMTAFAAGFVVFAWPAFHFLGNSFWSVFVIELIGLVLIVGYSANCAVIMAEQFPAEVRTTGIGLAQRQPPRPPGVGLRGSGRPARRRGLPDHAGDQGEGAVVRTVLVTGAGGGIGAAIAARFAAAGDRLVLADLRAAELSTVAAELAADVVELPGDLADAEFAEGLVERAGPVDVLVNAAGIYPATPLLEMTAATWDRVQDVNVRAALLTTIAFGRSHVAAGTSGAVVNISSGAATRARPGAAHYATSKAALEMLTKACAVELGPHGIRVNAVSPGFVTVDSEANPVTEAYAAAVSVNPLGRRGEPREVADAVFWLAGPEAAWITGAVLRVDGGSTAGAAGLPLHWTGETPVQQGKEAHV</sequence>
<reference evidence="12 13" key="1">
    <citation type="submission" date="2020-10" db="EMBL/GenBank/DDBJ databases">
        <title>Sequencing the genomes of 1000 actinobacteria strains.</title>
        <authorList>
            <person name="Klenk H.-P."/>
        </authorList>
    </citation>
    <scope>NUCLEOTIDE SEQUENCE [LARGE SCALE GENOMIC DNA]</scope>
    <source>
        <strain evidence="12 13">DSM 44653</strain>
    </source>
</reference>
<feature type="region of interest" description="Disordered" evidence="9">
    <location>
        <begin position="372"/>
        <end position="404"/>
    </location>
</feature>
<dbReference type="InterPro" id="IPR005829">
    <property type="entry name" value="Sugar_transporter_CS"/>
</dbReference>
<evidence type="ECO:0000256" key="4">
    <source>
        <dbReference type="ARBA" id="ARBA00022475"/>
    </source>
</evidence>
<evidence type="ECO:0000313" key="12">
    <source>
        <dbReference type="EMBL" id="MBE1493537.1"/>
    </source>
</evidence>
<feature type="transmembrane region" description="Helical" evidence="10">
    <location>
        <begin position="242"/>
        <end position="260"/>
    </location>
</feature>
<feature type="transmembrane region" description="Helical" evidence="10">
    <location>
        <begin position="191"/>
        <end position="210"/>
    </location>
</feature>
<keyword evidence="13" id="KW-1185">Reference proteome</keyword>
<dbReference type="PROSITE" id="PS50850">
    <property type="entry name" value="MFS"/>
    <property type="match status" value="1"/>
</dbReference>
<dbReference type="Pfam" id="PF07690">
    <property type="entry name" value="MFS_1"/>
    <property type="match status" value="1"/>
</dbReference>
<organism evidence="12 13">
    <name type="scientific">Amycolatopsis lexingtonensis</name>
    <dbReference type="NCBI Taxonomy" id="218822"/>
    <lineage>
        <taxon>Bacteria</taxon>
        <taxon>Bacillati</taxon>
        <taxon>Actinomycetota</taxon>
        <taxon>Actinomycetes</taxon>
        <taxon>Pseudonocardiales</taxon>
        <taxon>Pseudonocardiaceae</taxon>
        <taxon>Amycolatopsis</taxon>
    </lineage>
</organism>
<evidence type="ECO:0000256" key="5">
    <source>
        <dbReference type="ARBA" id="ARBA00022692"/>
    </source>
</evidence>
<keyword evidence="6" id="KW-0769">Symport</keyword>
<comment type="caution">
    <text evidence="12">The sequence shown here is derived from an EMBL/GenBank/DDBJ whole genome shotgun (WGS) entry which is preliminary data.</text>
</comment>
<accession>A0ABR9HS04</accession>
<dbReference type="EMBL" id="JADBEG010000001">
    <property type="protein sequence ID" value="MBE1493537.1"/>
    <property type="molecule type" value="Genomic_DNA"/>
</dbReference>
<dbReference type="InterPro" id="IPR011701">
    <property type="entry name" value="MFS"/>
</dbReference>
<dbReference type="InterPro" id="IPR020846">
    <property type="entry name" value="MFS_dom"/>
</dbReference>
<keyword evidence="3" id="KW-0813">Transport</keyword>
<evidence type="ECO:0000256" key="10">
    <source>
        <dbReference type="SAM" id="Phobius"/>
    </source>
</evidence>
<evidence type="ECO:0000256" key="6">
    <source>
        <dbReference type="ARBA" id="ARBA00022847"/>
    </source>
</evidence>
<dbReference type="SUPFAM" id="SSF103473">
    <property type="entry name" value="MFS general substrate transporter"/>
    <property type="match status" value="1"/>
</dbReference>
<dbReference type="CDD" id="cd05233">
    <property type="entry name" value="SDR_c"/>
    <property type="match status" value="1"/>
</dbReference>
<dbReference type="PANTHER" id="PTHR43528">
    <property type="entry name" value="ALPHA-KETOGLUTARATE PERMEASE"/>
    <property type="match status" value="1"/>
</dbReference>
<name>A0ABR9HS04_9PSEU</name>
<evidence type="ECO:0000256" key="2">
    <source>
        <dbReference type="ARBA" id="ARBA00008240"/>
    </source>
</evidence>
<dbReference type="PROSITE" id="PS00216">
    <property type="entry name" value="SUGAR_TRANSPORT_1"/>
    <property type="match status" value="1"/>
</dbReference>
<dbReference type="InterPro" id="IPR036291">
    <property type="entry name" value="NAD(P)-bd_dom_sf"/>
</dbReference>
<evidence type="ECO:0000256" key="9">
    <source>
        <dbReference type="SAM" id="MobiDB-lite"/>
    </source>
</evidence>
<feature type="domain" description="Major facilitator superfamily (MFS) profile" evidence="11">
    <location>
        <begin position="19"/>
        <end position="435"/>
    </location>
</feature>